<evidence type="ECO:0000256" key="6">
    <source>
        <dbReference type="ARBA" id="ARBA00022729"/>
    </source>
</evidence>
<keyword evidence="7 12" id="KW-1133">Transmembrane helix</keyword>
<evidence type="ECO:0000256" key="10">
    <source>
        <dbReference type="ARBA" id="ARBA00023303"/>
    </source>
</evidence>
<feature type="transmembrane region" description="Helical" evidence="12">
    <location>
        <begin position="466"/>
        <end position="485"/>
    </location>
</feature>
<proteinExistence type="predicted"/>
<keyword evidence="3" id="KW-0813">Transport</keyword>
<dbReference type="InterPro" id="IPR006029">
    <property type="entry name" value="Neurotrans-gated_channel_TM"/>
</dbReference>
<evidence type="ECO:0000256" key="11">
    <source>
        <dbReference type="SAM" id="MobiDB-lite"/>
    </source>
</evidence>
<dbReference type="AlphaFoldDB" id="A0AAE1EIU9"/>
<keyword evidence="5 12" id="KW-0812">Transmembrane</keyword>
<dbReference type="Gene3D" id="2.70.170.10">
    <property type="entry name" value="Neurotransmitter-gated ion-channel ligand-binding domain"/>
    <property type="match status" value="1"/>
</dbReference>
<evidence type="ECO:0000259" key="13">
    <source>
        <dbReference type="Pfam" id="PF02931"/>
    </source>
</evidence>
<evidence type="ECO:0000313" key="16">
    <source>
        <dbReference type="Proteomes" id="UP001286313"/>
    </source>
</evidence>
<evidence type="ECO:0000259" key="14">
    <source>
        <dbReference type="Pfam" id="PF02932"/>
    </source>
</evidence>
<dbReference type="Gene3D" id="1.20.58.390">
    <property type="entry name" value="Neurotransmitter-gated ion-channel transmembrane domain"/>
    <property type="match status" value="2"/>
</dbReference>
<dbReference type="GO" id="GO:0004888">
    <property type="term" value="F:transmembrane signaling receptor activity"/>
    <property type="evidence" value="ECO:0007669"/>
    <property type="project" value="InterPro"/>
</dbReference>
<dbReference type="GO" id="GO:0005230">
    <property type="term" value="F:extracellular ligand-gated monoatomic ion channel activity"/>
    <property type="evidence" value="ECO:0007669"/>
    <property type="project" value="InterPro"/>
</dbReference>
<dbReference type="GO" id="GO:0005886">
    <property type="term" value="C:plasma membrane"/>
    <property type="evidence" value="ECO:0007669"/>
    <property type="project" value="UniProtKB-SubCell"/>
</dbReference>
<keyword evidence="10" id="KW-0407">Ion channel</keyword>
<keyword evidence="4" id="KW-1003">Cell membrane</keyword>
<protein>
    <submittedName>
        <fullName evidence="15">Uncharacterized protein</fullName>
    </submittedName>
</protein>
<dbReference type="InterPro" id="IPR006028">
    <property type="entry name" value="GABAA/Glycine_rcpt"/>
</dbReference>
<accession>A0AAE1EIU9</accession>
<dbReference type="GO" id="GO:0099095">
    <property type="term" value="F:ligand-gated monoatomic anion channel activity"/>
    <property type="evidence" value="ECO:0007669"/>
    <property type="project" value="UniProtKB-ARBA"/>
</dbReference>
<evidence type="ECO:0000256" key="8">
    <source>
        <dbReference type="ARBA" id="ARBA00023065"/>
    </source>
</evidence>
<feature type="region of interest" description="Disordered" evidence="11">
    <location>
        <begin position="417"/>
        <end position="448"/>
    </location>
</feature>
<gene>
    <name evidence="15" type="ORF">Pcinc_039679</name>
</gene>
<dbReference type="InterPro" id="IPR038050">
    <property type="entry name" value="Neuro_actylchol_rec"/>
</dbReference>
<keyword evidence="6" id="KW-0732">Signal</keyword>
<reference evidence="15" key="1">
    <citation type="submission" date="2023-10" db="EMBL/GenBank/DDBJ databases">
        <title>Genome assemblies of two species of porcelain crab, Petrolisthes cinctipes and Petrolisthes manimaculis (Anomura: Porcellanidae).</title>
        <authorList>
            <person name="Angst P."/>
        </authorList>
    </citation>
    <scope>NUCLEOTIDE SEQUENCE</scope>
    <source>
        <strain evidence="15">PB745_01</strain>
        <tissue evidence="15">Gill</tissue>
    </source>
</reference>
<evidence type="ECO:0000256" key="5">
    <source>
        <dbReference type="ARBA" id="ARBA00022692"/>
    </source>
</evidence>
<evidence type="ECO:0000256" key="2">
    <source>
        <dbReference type="ARBA" id="ARBA00004236"/>
    </source>
</evidence>
<keyword evidence="8" id="KW-0406">Ion transport</keyword>
<keyword evidence="9 12" id="KW-0472">Membrane</keyword>
<feature type="transmembrane region" description="Helical" evidence="12">
    <location>
        <begin position="223"/>
        <end position="245"/>
    </location>
</feature>
<evidence type="ECO:0000256" key="4">
    <source>
        <dbReference type="ARBA" id="ARBA00022475"/>
    </source>
</evidence>
<keyword evidence="16" id="KW-1185">Reference proteome</keyword>
<evidence type="ECO:0000256" key="12">
    <source>
        <dbReference type="SAM" id="Phobius"/>
    </source>
</evidence>
<feature type="domain" description="Neurotransmitter-gated ion-channel ligand-binding" evidence="13">
    <location>
        <begin position="3"/>
        <end position="104"/>
    </location>
</feature>
<dbReference type="EMBL" id="JAWQEG010006823">
    <property type="protein sequence ID" value="KAK3853797.1"/>
    <property type="molecule type" value="Genomic_DNA"/>
</dbReference>
<sequence length="491" mass="55753">MTGEPTTVEIDIEVRSMGQISEMDMLSHPPQSFSMDCYFRQSWVDDRLTFSHLDDDLTLSLAVLDKLWKPDTFIYNGKKSYVHLITTPNKFVRLYRNGRILYSSSRVHNPRRGVQVENADRQVVIAPDLMLSQFDLIATPSGFENTTRRAGFYLQRHMGNFLIQVYGPCILLVVLSWVSFWLNREATSDRISLGITTVLTMTFLGLEARTDLPKVSYSTALDLFVWISYGFIFATIIEFAFVHLFTKVGSGEVYLSEACSEAGSEDEGDDDREQQIGEYDDEDEEEEEPDTEPIAACTVMHLAARERQNYDLSEPNNLINLGKCAIHSTARAPYLSPPWSSRVPTAAAAPTTTTTVSWINNTPSQSSTSTSVQLSSRSPSAWCSSLHRPWWACKPELPGDLPPPALRPTHITTNTTTARRVQKESQQQRQREQQQQQPPQQQEPRVKQQVNNRLTQMNSVSYIDEVSRVLFPLSFLCINLLYWYTYLASTS</sequence>
<evidence type="ECO:0000256" key="3">
    <source>
        <dbReference type="ARBA" id="ARBA00022448"/>
    </source>
</evidence>
<name>A0AAE1EIU9_PETCI</name>
<organism evidence="15 16">
    <name type="scientific">Petrolisthes cinctipes</name>
    <name type="common">Flat porcelain crab</name>
    <dbReference type="NCBI Taxonomy" id="88211"/>
    <lineage>
        <taxon>Eukaryota</taxon>
        <taxon>Metazoa</taxon>
        <taxon>Ecdysozoa</taxon>
        <taxon>Arthropoda</taxon>
        <taxon>Crustacea</taxon>
        <taxon>Multicrustacea</taxon>
        <taxon>Malacostraca</taxon>
        <taxon>Eumalacostraca</taxon>
        <taxon>Eucarida</taxon>
        <taxon>Decapoda</taxon>
        <taxon>Pleocyemata</taxon>
        <taxon>Anomura</taxon>
        <taxon>Galatheoidea</taxon>
        <taxon>Porcellanidae</taxon>
        <taxon>Petrolisthes</taxon>
    </lineage>
</organism>
<feature type="region of interest" description="Disordered" evidence="11">
    <location>
        <begin position="354"/>
        <end position="374"/>
    </location>
</feature>
<dbReference type="GO" id="GO:0005254">
    <property type="term" value="F:chloride channel activity"/>
    <property type="evidence" value="ECO:0007669"/>
    <property type="project" value="UniProtKB-ARBA"/>
</dbReference>
<dbReference type="PRINTS" id="PR00252">
    <property type="entry name" value="NRIONCHANNEL"/>
</dbReference>
<dbReference type="Pfam" id="PF02932">
    <property type="entry name" value="Neur_chan_memb"/>
    <property type="match status" value="1"/>
</dbReference>
<comment type="caution">
    <text evidence="15">The sequence shown here is derived from an EMBL/GenBank/DDBJ whole genome shotgun (WGS) entry which is preliminary data.</text>
</comment>
<evidence type="ECO:0000313" key="15">
    <source>
        <dbReference type="EMBL" id="KAK3853797.1"/>
    </source>
</evidence>
<dbReference type="Proteomes" id="UP001286313">
    <property type="component" value="Unassembled WGS sequence"/>
</dbReference>
<evidence type="ECO:0000256" key="1">
    <source>
        <dbReference type="ARBA" id="ARBA00004141"/>
    </source>
</evidence>
<feature type="transmembrane region" description="Helical" evidence="12">
    <location>
        <begin position="161"/>
        <end position="182"/>
    </location>
</feature>
<dbReference type="PRINTS" id="PR00253">
    <property type="entry name" value="GABAARECEPTR"/>
</dbReference>
<dbReference type="InterPro" id="IPR036719">
    <property type="entry name" value="Neuro-gated_channel_TM_sf"/>
</dbReference>
<dbReference type="SUPFAM" id="SSF90112">
    <property type="entry name" value="Neurotransmitter-gated ion-channel transmembrane pore"/>
    <property type="match status" value="1"/>
</dbReference>
<feature type="domain" description="Neurotransmitter-gated ion-channel transmembrane" evidence="14">
    <location>
        <begin position="166"/>
        <end position="483"/>
    </location>
</feature>
<dbReference type="CDD" id="cd19049">
    <property type="entry name" value="LGIC_TM_anion"/>
    <property type="match status" value="1"/>
</dbReference>
<comment type="subcellular location">
    <subcellularLocation>
        <location evidence="2">Cell membrane</location>
    </subcellularLocation>
    <subcellularLocation>
        <location evidence="1">Membrane</location>
        <topology evidence="1">Multi-pass membrane protein</topology>
    </subcellularLocation>
</comment>
<dbReference type="InterPro" id="IPR036734">
    <property type="entry name" value="Neur_chan_lig-bd_sf"/>
</dbReference>
<dbReference type="InterPro" id="IPR006202">
    <property type="entry name" value="Neur_chan_lig-bd"/>
</dbReference>
<dbReference type="SUPFAM" id="SSF63712">
    <property type="entry name" value="Nicotinic receptor ligand binding domain-like"/>
    <property type="match status" value="1"/>
</dbReference>
<feature type="compositionally biased region" description="Low complexity" evidence="11">
    <location>
        <begin position="362"/>
        <end position="374"/>
    </location>
</feature>
<evidence type="ECO:0000256" key="9">
    <source>
        <dbReference type="ARBA" id="ARBA00023136"/>
    </source>
</evidence>
<evidence type="ECO:0000256" key="7">
    <source>
        <dbReference type="ARBA" id="ARBA00022989"/>
    </source>
</evidence>
<dbReference type="PANTHER" id="PTHR18945">
    <property type="entry name" value="NEUROTRANSMITTER GATED ION CHANNEL"/>
    <property type="match status" value="1"/>
</dbReference>
<dbReference type="InterPro" id="IPR006201">
    <property type="entry name" value="Neur_channel"/>
</dbReference>
<dbReference type="Pfam" id="PF02931">
    <property type="entry name" value="Neur_chan_LBD"/>
    <property type="match status" value="1"/>
</dbReference>